<evidence type="ECO:0000256" key="3">
    <source>
        <dbReference type="ARBA" id="ARBA00022552"/>
    </source>
</evidence>
<keyword evidence="4 7" id="KW-0853">WD repeat</keyword>
<keyword evidence="5" id="KW-0677">Repeat</keyword>
<evidence type="ECO:0000259" key="9">
    <source>
        <dbReference type="Pfam" id="PF23769"/>
    </source>
</evidence>
<dbReference type="Proteomes" id="UP000017836">
    <property type="component" value="Unassembled WGS sequence"/>
</dbReference>
<dbReference type="SUPFAM" id="SSF50978">
    <property type="entry name" value="WD40 repeat-like"/>
    <property type="match status" value="2"/>
</dbReference>
<dbReference type="KEGG" id="atr:18427308"/>
<dbReference type="STRING" id="13333.W1NUL4"/>
<dbReference type="Pfam" id="PF23869">
    <property type="entry name" value="Beta-prop_WDR75_1st"/>
    <property type="match status" value="2"/>
</dbReference>
<keyword evidence="6" id="KW-0539">Nucleus</keyword>
<dbReference type="PANTHER" id="PTHR45176">
    <property type="entry name" value="TRANSDUCIN FAMILY PROTEIN / WD-40 REPEAT FAMILY PROTEIN-RELATED"/>
    <property type="match status" value="1"/>
</dbReference>
<evidence type="ECO:0000256" key="1">
    <source>
        <dbReference type="ARBA" id="ARBA00004604"/>
    </source>
</evidence>
<reference evidence="11" key="1">
    <citation type="journal article" date="2013" name="Science">
        <title>The Amborella genome and the evolution of flowering plants.</title>
        <authorList>
            <consortium name="Amborella Genome Project"/>
        </authorList>
    </citation>
    <scope>NUCLEOTIDE SEQUENCE [LARGE SCALE GENOMIC DNA]</scope>
</reference>
<evidence type="ECO:0000256" key="5">
    <source>
        <dbReference type="ARBA" id="ARBA00022737"/>
    </source>
</evidence>
<dbReference type="SMART" id="SM00320">
    <property type="entry name" value="WD40"/>
    <property type="match status" value="6"/>
</dbReference>
<evidence type="ECO:0000256" key="8">
    <source>
        <dbReference type="SAM" id="MobiDB-lite"/>
    </source>
</evidence>
<evidence type="ECO:0000256" key="2">
    <source>
        <dbReference type="ARBA" id="ARBA00022517"/>
    </source>
</evidence>
<feature type="compositionally biased region" description="Basic and acidic residues" evidence="8">
    <location>
        <begin position="251"/>
        <end position="268"/>
    </location>
</feature>
<feature type="repeat" description="WD" evidence="7">
    <location>
        <begin position="276"/>
        <end position="317"/>
    </location>
</feature>
<protein>
    <recommendedName>
        <fullName evidence="9">WD repeat-containing protein 75 second beta-propeller domain-containing protein</fullName>
    </recommendedName>
</protein>
<keyword evidence="11" id="KW-1185">Reference proteome</keyword>
<dbReference type="AlphaFoldDB" id="W1NUL4"/>
<dbReference type="OrthoDB" id="4096at2759"/>
<evidence type="ECO:0000256" key="4">
    <source>
        <dbReference type="ARBA" id="ARBA00022574"/>
    </source>
</evidence>
<sequence length="811" mass="88478">MIQGGKNLVYRPPAFSGDGKRLLVCTGNTVSIYGTSTGLLITELVGHTATVTSVIVLPVAAPASKIASYCWTSSLDGTIRYWDFSSSQLIKTLEVNHSIYSMVIPNISGPPADDNGEKGDLYALISADSSKSSAQQRGLSGQILVYNLTKSVLLKNTVSETLKPETLVGSYSGEFVGIVTARRLLIWKPPRKNTDWVNLGKFRVRLHHTKSFTTLAFHPSERIVAGGDITGRILIWRGFGKRRFAKQSLTSRRDVENEEERPGVRGNDDAESCATWHWHSTEVKFLSFSSDGAYLYSGGGEGVLVAWQLDTGKKTFLPRFGSALRYFVDSPDPSLSSISSADNQIHLVNLQAMKVLKSIPGIKLPFAIPEIYEGLWSNGFAVVSSAGLVALRTENYGVQFYSLLHDREITQVVVCNRNYQTNDDVTVVVSLLALSGDGSEMSTVEVRLPEEGIGGLVCLKFWECGSHSGDFALSTVIYDPHGDAGISAVAFHPTRSMVVSSSYGGNFKIWIRSMDIQKKDGSLQKGGWRCQSIGTYKKNPMTAAAFSADGSVLAVAAGFVITLWNPNTNTLVAVMGETPEPIVALSFIPNAEHLLSVSRGSNPQLSVWNLSKLSLSWAYALCAEAMACDMNSSKFAVLVLAPAKVLSGVSSHRDGLILLFEAEDAVPIATWCVKKAKGGGLAFLQEDHFTKTENTTNGKIDGKSSTRLVYLNGDHEYIVFNPFNSGDDTTSKPHDWYHPLENEEPFGYKAMYGKLPDSTDKRENLETVAFELTDKPWETLFSGSSHVLPPLSKLCHVFLASLLEKKKEVTT</sequence>
<evidence type="ECO:0000313" key="11">
    <source>
        <dbReference type="Proteomes" id="UP000017836"/>
    </source>
</evidence>
<feature type="domain" description="WD repeat-containing protein 75 second beta-propeller" evidence="9">
    <location>
        <begin position="397"/>
        <end position="640"/>
    </location>
</feature>
<proteinExistence type="predicted"/>
<evidence type="ECO:0000256" key="6">
    <source>
        <dbReference type="ARBA" id="ARBA00023242"/>
    </source>
</evidence>
<dbReference type="Gene3D" id="2.130.10.10">
    <property type="entry name" value="YVTN repeat-like/Quinoprotein amine dehydrogenase"/>
    <property type="match status" value="3"/>
</dbReference>
<name>W1NUL4_AMBTC</name>
<evidence type="ECO:0000313" key="10">
    <source>
        <dbReference type="EMBL" id="ERM99277.1"/>
    </source>
</evidence>
<accession>W1NUL4</accession>
<feature type="repeat" description="WD" evidence="7">
    <location>
        <begin position="44"/>
        <end position="92"/>
    </location>
</feature>
<dbReference type="PANTHER" id="PTHR45176:SF1">
    <property type="entry name" value="TRANSDUCIN FAMILY PROTEIN _ WD-40 REPEAT FAMILY PROTEIN-RELATED"/>
    <property type="match status" value="1"/>
</dbReference>
<gene>
    <name evidence="10" type="ORF">AMTR_s00092p00157140</name>
</gene>
<dbReference type="Gramene" id="ERM99277">
    <property type="protein sequence ID" value="ERM99277"/>
    <property type="gene ID" value="AMTR_s00092p00157140"/>
</dbReference>
<dbReference type="eggNOG" id="KOG1963">
    <property type="taxonomic scope" value="Eukaryota"/>
</dbReference>
<keyword evidence="2" id="KW-0690">Ribosome biogenesis</keyword>
<dbReference type="InterPro" id="IPR015943">
    <property type="entry name" value="WD40/YVTN_repeat-like_dom_sf"/>
</dbReference>
<feature type="region of interest" description="Disordered" evidence="8">
    <location>
        <begin position="250"/>
        <end position="270"/>
    </location>
</feature>
<evidence type="ECO:0000256" key="7">
    <source>
        <dbReference type="PROSITE-ProRule" id="PRU00221"/>
    </source>
</evidence>
<comment type="subcellular location">
    <subcellularLocation>
        <location evidence="1">Nucleus</location>
        <location evidence="1">Nucleolus</location>
    </subcellularLocation>
</comment>
<dbReference type="InterPro" id="IPR001680">
    <property type="entry name" value="WD40_rpt"/>
</dbReference>
<dbReference type="Pfam" id="PF23769">
    <property type="entry name" value="Beta-prop_WDR75_2nd"/>
    <property type="match status" value="1"/>
</dbReference>
<keyword evidence="3" id="KW-0698">rRNA processing</keyword>
<organism evidence="10 11">
    <name type="scientific">Amborella trichopoda</name>
    <dbReference type="NCBI Taxonomy" id="13333"/>
    <lineage>
        <taxon>Eukaryota</taxon>
        <taxon>Viridiplantae</taxon>
        <taxon>Streptophyta</taxon>
        <taxon>Embryophyta</taxon>
        <taxon>Tracheophyta</taxon>
        <taxon>Spermatophyta</taxon>
        <taxon>Magnoliopsida</taxon>
        <taxon>Amborellales</taxon>
        <taxon>Amborellaceae</taxon>
        <taxon>Amborella</taxon>
    </lineage>
</organism>
<dbReference type="InterPro" id="IPR057644">
    <property type="entry name" value="Beta-prop_WDR75_2nd"/>
</dbReference>
<dbReference type="InterPro" id="IPR036322">
    <property type="entry name" value="WD40_repeat_dom_sf"/>
</dbReference>
<dbReference type="OMA" id="WILNTRI"/>
<dbReference type="HOGENOM" id="CLU_005417_3_0_1"/>
<dbReference type="PROSITE" id="PS50082">
    <property type="entry name" value="WD_REPEATS_2"/>
    <property type="match status" value="2"/>
</dbReference>
<dbReference type="EMBL" id="KI395040">
    <property type="protein sequence ID" value="ERM99277.1"/>
    <property type="molecule type" value="Genomic_DNA"/>
</dbReference>